<protein>
    <submittedName>
        <fullName evidence="2">Uncharacterized protein</fullName>
    </submittedName>
</protein>
<proteinExistence type="predicted"/>
<evidence type="ECO:0000313" key="3">
    <source>
        <dbReference type="Proteomes" id="UP001491310"/>
    </source>
</evidence>
<gene>
    <name evidence="2" type="ORF">WJX75_005045</name>
</gene>
<comment type="caution">
    <text evidence="2">The sequence shown here is derived from an EMBL/GenBank/DDBJ whole genome shotgun (WGS) entry which is preliminary data.</text>
</comment>
<evidence type="ECO:0000256" key="1">
    <source>
        <dbReference type="SAM" id="MobiDB-lite"/>
    </source>
</evidence>
<feature type="compositionally biased region" description="Polar residues" evidence="1">
    <location>
        <begin position="123"/>
        <end position="134"/>
    </location>
</feature>
<feature type="region of interest" description="Disordered" evidence="1">
    <location>
        <begin position="78"/>
        <end position="174"/>
    </location>
</feature>
<dbReference type="Proteomes" id="UP001491310">
    <property type="component" value="Unassembled WGS sequence"/>
</dbReference>
<evidence type="ECO:0000313" key="2">
    <source>
        <dbReference type="EMBL" id="KAK9904894.1"/>
    </source>
</evidence>
<accession>A0ABR2YGE7</accession>
<reference evidence="2 3" key="1">
    <citation type="journal article" date="2024" name="Nat. Commun.">
        <title>Phylogenomics reveals the evolutionary origins of lichenization in chlorophyte algae.</title>
        <authorList>
            <person name="Puginier C."/>
            <person name="Libourel C."/>
            <person name="Otte J."/>
            <person name="Skaloud P."/>
            <person name="Haon M."/>
            <person name="Grisel S."/>
            <person name="Petersen M."/>
            <person name="Berrin J.G."/>
            <person name="Delaux P.M."/>
            <person name="Dal Grande F."/>
            <person name="Keller J."/>
        </authorList>
    </citation>
    <scope>NUCLEOTIDE SEQUENCE [LARGE SCALE GENOMIC DNA]</scope>
    <source>
        <strain evidence="2 3">SAG 216-7</strain>
    </source>
</reference>
<name>A0ABR2YGE7_9CHLO</name>
<feature type="compositionally biased region" description="Low complexity" evidence="1">
    <location>
        <begin position="85"/>
        <end position="98"/>
    </location>
</feature>
<sequence length="530" mass="56165">MCGGRLDPGWSSTCRCVKADETPGYHWWHTCYPPRDFKPVQGMRQTSYGSLAAVVRALGLKPSRKAATNVRKLVRKGHTEETWMPAAEADSEAAAPPSTRRTSSGSQERRVTGRKRPVPADSAVSSETMDSLEQQLPPEERLPDEAIPNYPRKYSFRGSKRQALDTTQAGSEPADSLDKWLYTAGRSAGKDLSRLPGKHNSKGGRQCKMRSLSDLAKELTDAPGVQGVAEEERRRERNAWGQVYKQGAQEAAAAEEQPPVTAAADAGVYAQNLPLGSNCSMQEADQHSQGTSADNGLMYNAWLASVVEEGSISMDNVPLAARTAATQLPPGHATPLAGAEAAAMKLPPDGALLLPGSPAGVNEAQAGNVPNSVKTADAPNKHAEELPAVPVGSRVPELAVAPTSAAKTAQKKPETKVHAIAGLPGNMCLEGNRVDASGDNEVMSGETEEIRGVVAPVSRASAALGQVLGGGQLSDEAWEFTRELQVNNRYLRAQLALGQRQLAAKQRELESIGELILAAVQGGRSSGAPN</sequence>
<keyword evidence="3" id="KW-1185">Reference proteome</keyword>
<organism evidence="2 3">
    <name type="scientific">Coccomyxa subellipsoidea</name>
    <dbReference type="NCBI Taxonomy" id="248742"/>
    <lineage>
        <taxon>Eukaryota</taxon>
        <taxon>Viridiplantae</taxon>
        <taxon>Chlorophyta</taxon>
        <taxon>core chlorophytes</taxon>
        <taxon>Trebouxiophyceae</taxon>
        <taxon>Trebouxiophyceae incertae sedis</taxon>
        <taxon>Coccomyxaceae</taxon>
        <taxon>Coccomyxa</taxon>
    </lineage>
</organism>
<dbReference type="EMBL" id="JALJOT010000012">
    <property type="protein sequence ID" value="KAK9904894.1"/>
    <property type="molecule type" value="Genomic_DNA"/>
</dbReference>